<feature type="transmembrane region" description="Helical" evidence="9">
    <location>
        <begin position="899"/>
        <end position="921"/>
    </location>
</feature>
<keyword evidence="3 9" id="KW-0813">Transport</keyword>
<keyword evidence="6 9" id="KW-0812">Transmembrane</keyword>
<dbReference type="PANTHER" id="PTHR32063">
    <property type="match status" value="1"/>
</dbReference>
<evidence type="ECO:0000313" key="12">
    <source>
        <dbReference type="EMBL" id="GGD92621.1"/>
    </source>
</evidence>
<dbReference type="NCBIfam" id="NF000282">
    <property type="entry name" value="RND_permease_1"/>
    <property type="match status" value="1"/>
</dbReference>
<dbReference type="NCBIfam" id="TIGR00915">
    <property type="entry name" value="2A0602"/>
    <property type="match status" value="1"/>
</dbReference>
<evidence type="ECO:0000256" key="2">
    <source>
        <dbReference type="ARBA" id="ARBA00010942"/>
    </source>
</evidence>
<feature type="transmembrane region" description="Helical" evidence="9">
    <location>
        <begin position="481"/>
        <end position="508"/>
    </location>
</feature>
<evidence type="ECO:0000256" key="9">
    <source>
        <dbReference type="RuleBase" id="RU364070"/>
    </source>
</evidence>
<evidence type="ECO:0000256" key="5">
    <source>
        <dbReference type="ARBA" id="ARBA00022519"/>
    </source>
</evidence>
<dbReference type="PRINTS" id="PR00702">
    <property type="entry name" value="ACRIFLAVINRP"/>
</dbReference>
<feature type="transmembrane region" description="Helical" evidence="9">
    <location>
        <begin position="1004"/>
        <end position="1027"/>
    </location>
</feature>
<proteinExistence type="inferred from homology"/>
<keyword evidence="13" id="KW-1185">Reference proteome</keyword>
<keyword evidence="4" id="KW-1003">Cell membrane</keyword>
<dbReference type="FunFam" id="1.20.1640.10:FF:000001">
    <property type="entry name" value="Efflux pump membrane transporter"/>
    <property type="match status" value="1"/>
</dbReference>
<dbReference type="InterPro" id="IPR027463">
    <property type="entry name" value="AcrB_DN_DC_subdom"/>
</dbReference>
<name>A0A916ZEP2_9HYPH</name>
<dbReference type="PANTHER" id="PTHR32063:SF76">
    <property type="entry name" value="EFFLUX PUMP MEMBRANE TRANSPORTER"/>
    <property type="match status" value="1"/>
</dbReference>
<dbReference type="InterPro" id="IPR000731">
    <property type="entry name" value="SSD"/>
</dbReference>
<dbReference type="SUPFAM" id="SSF82866">
    <property type="entry name" value="Multidrug efflux transporter AcrB transmembrane domain"/>
    <property type="match status" value="2"/>
</dbReference>
<dbReference type="Gene3D" id="1.20.1640.10">
    <property type="entry name" value="Multidrug efflux transporter AcrB transmembrane domain"/>
    <property type="match status" value="2"/>
</dbReference>
<dbReference type="GO" id="GO:0042910">
    <property type="term" value="F:xenobiotic transmembrane transporter activity"/>
    <property type="evidence" value="ECO:0007669"/>
    <property type="project" value="TreeGrafter"/>
</dbReference>
<dbReference type="SUPFAM" id="SSF82693">
    <property type="entry name" value="Multidrug efflux transporter AcrB pore domain, PN1, PN2, PC1 and PC2 subdomains"/>
    <property type="match status" value="3"/>
</dbReference>
<evidence type="ECO:0000256" key="7">
    <source>
        <dbReference type="ARBA" id="ARBA00022989"/>
    </source>
</evidence>
<dbReference type="FunFam" id="3.30.70.1430:FF:000001">
    <property type="entry name" value="Efflux pump membrane transporter"/>
    <property type="match status" value="1"/>
</dbReference>
<dbReference type="AlphaFoldDB" id="A0A916ZEP2"/>
<organism evidence="12 13">
    <name type="scientific">Aureimonas endophytica</name>
    <dbReference type="NCBI Taxonomy" id="2027858"/>
    <lineage>
        <taxon>Bacteria</taxon>
        <taxon>Pseudomonadati</taxon>
        <taxon>Pseudomonadota</taxon>
        <taxon>Alphaproteobacteria</taxon>
        <taxon>Hyphomicrobiales</taxon>
        <taxon>Aurantimonadaceae</taxon>
        <taxon>Aureimonas</taxon>
    </lineage>
</organism>
<feature type="transmembrane region" description="Helical" evidence="9">
    <location>
        <begin position="377"/>
        <end position="397"/>
    </location>
</feature>
<dbReference type="GO" id="GO:0005886">
    <property type="term" value="C:plasma membrane"/>
    <property type="evidence" value="ECO:0007669"/>
    <property type="project" value="UniProtKB-SubCell"/>
</dbReference>
<feature type="transmembrane region" description="Helical" evidence="9">
    <location>
        <begin position="20"/>
        <end position="41"/>
    </location>
</feature>
<feature type="region of interest" description="Disordered" evidence="10">
    <location>
        <begin position="1036"/>
        <end position="1060"/>
    </location>
</feature>
<dbReference type="RefSeq" id="WP_373288907.1">
    <property type="nucleotide sequence ID" value="NZ_BMIQ01000001.1"/>
</dbReference>
<evidence type="ECO:0000313" key="13">
    <source>
        <dbReference type="Proteomes" id="UP000644699"/>
    </source>
</evidence>
<feature type="transmembrane region" description="Helical" evidence="9">
    <location>
        <begin position="544"/>
        <end position="562"/>
    </location>
</feature>
<dbReference type="Gene3D" id="3.30.2090.10">
    <property type="entry name" value="Multidrug efflux transporter AcrB TolC docking domain, DN and DC subdomains"/>
    <property type="match status" value="2"/>
</dbReference>
<keyword evidence="7 9" id="KW-1133">Transmembrane helix</keyword>
<dbReference type="InterPro" id="IPR004764">
    <property type="entry name" value="MdtF-like"/>
</dbReference>
<evidence type="ECO:0000256" key="6">
    <source>
        <dbReference type="ARBA" id="ARBA00022692"/>
    </source>
</evidence>
<accession>A0A916ZEP2</accession>
<dbReference type="EMBL" id="BMIQ01000001">
    <property type="protein sequence ID" value="GGD92621.1"/>
    <property type="molecule type" value="Genomic_DNA"/>
</dbReference>
<feature type="transmembrane region" description="Helical" evidence="9">
    <location>
        <begin position="927"/>
        <end position="952"/>
    </location>
</feature>
<feature type="transmembrane region" description="Helical" evidence="9">
    <location>
        <begin position="973"/>
        <end position="992"/>
    </location>
</feature>
<evidence type="ECO:0000256" key="4">
    <source>
        <dbReference type="ARBA" id="ARBA00022475"/>
    </source>
</evidence>
<comment type="subcellular location">
    <subcellularLocation>
        <location evidence="1 9">Cell inner membrane</location>
        <topology evidence="1 9">Multi-pass membrane protein</topology>
    </subcellularLocation>
</comment>
<protein>
    <recommendedName>
        <fullName evidence="9">Efflux pump membrane transporter</fullName>
    </recommendedName>
</protein>
<dbReference type="Proteomes" id="UP000644699">
    <property type="component" value="Unassembled WGS sequence"/>
</dbReference>
<evidence type="ECO:0000256" key="10">
    <source>
        <dbReference type="SAM" id="MobiDB-lite"/>
    </source>
</evidence>
<comment type="similarity">
    <text evidence="2 9">Belongs to the resistance-nodulation-cell division (RND) (TC 2.A.6) family.</text>
</comment>
<feature type="domain" description="SSD" evidence="11">
    <location>
        <begin position="372"/>
        <end position="506"/>
    </location>
</feature>
<feature type="transmembrane region" description="Helical" evidence="9">
    <location>
        <begin position="403"/>
        <end position="424"/>
    </location>
</feature>
<dbReference type="Gene3D" id="3.30.70.1430">
    <property type="entry name" value="Multidrug efflux transporter AcrB pore domain"/>
    <property type="match status" value="2"/>
</dbReference>
<keyword evidence="5 9" id="KW-0997">Cell inner membrane</keyword>
<dbReference type="SUPFAM" id="SSF82714">
    <property type="entry name" value="Multidrug efflux transporter AcrB TolC docking domain, DN and DC subdomains"/>
    <property type="match status" value="2"/>
</dbReference>
<feature type="transmembrane region" description="Helical" evidence="9">
    <location>
        <begin position="453"/>
        <end position="475"/>
    </location>
</feature>
<reference evidence="12" key="1">
    <citation type="journal article" date="2014" name="Int. J. Syst. Evol. Microbiol.">
        <title>Complete genome sequence of Corynebacterium casei LMG S-19264T (=DSM 44701T), isolated from a smear-ripened cheese.</title>
        <authorList>
            <consortium name="US DOE Joint Genome Institute (JGI-PGF)"/>
            <person name="Walter F."/>
            <person name="Albersmeier A."/>
            <person name="Kalinowski J."/>
            <person name="Ruckert C."/>
        </authorList>
    </citation>
    <scope>NUCLEOTIDE SEQUENCE</scope>
    <source>
        <strain evidence="12">CGMCC 1.15367</strain>
    </source>
</reference>
<feature type="transmembrane region" description="Helical" evidence="9">
    <location>
        <begin position="351"/>
        <end position="370"/>
    </location>
</feature>
<evidence type="ECO:0000256" key="1">
    <source>
        <dbReference type="ARBA" id="ARBA00004429"/>
    </source>
</evidence>
<dbReference type="PROSITE" id="PS50156">
    <property type="entry name" value="SSD"/>
    <property type="match status" value="1"/>
</dbReference>
<gene>
    <name evidence="12" type="ORF">GCM10011390_09200</name>
</gene>
<dbReference type="InterPro" id="IPR001036">
    <property type="entry name" value="Acrflvin-R"/>
</dbReference>
<dbReference type="Pfam" id="PF00873">
    <property type="entry name" value="ACR_tran"/>
    <property type="match status" value="1"/>
</dbReference>
<dbReference type="Gene3D" id="3.30.70.1320">
    <property type="entry name" value="Multidrug efflux transporter AcrB pore domain like"/>
    <property type="match status" value="1"/>
</dbReference>
<dbReference type="GO" id="GO:0009636">
    <property type="term" value="P:response to toxic substance"/>
    <property type="evidence" value="ECO:0007669"/>
    <property type="project" value="UniProtKB-ARBA"/>
</dbReference>
<reference evidence="12" key="2">
    <citation type="submission" date="2020-09" db="EMBL/GenBank/DDBJ databases">
        <authorList>
            <person name="Sun Q."/>
            <person name="Zhou Y."/>
        </authorList>
    </citation>
    <scope>NUCLEOTIDE SEQUENCE</scope>
    <source>
        <strain evidence="12">CGMCC 1.15367</strain>
    </source>
</reference>
<feature type="transmembrane region" description="Helical" evidence="9">
    <location>
        <begin position="869"/>
        <end position="892"/>
    </location>
</feature>
<evidence type="ECO:0000256" key="3">
    <source>
        <dbReference type="ARBA" id="ARBA00022448"/>
    </source>
</evidence>
<evidence type="ECO:0000256" key="8">
    <source>
        <dbReference type="ARBA" id="ARBA00023136"/>
    </source>
</evidence>
<keyword evidence="8 9" id="KW-0472">Membrane</keyword>
<sequence length="1060" mass="113565">MKSPLGSTKIRYFFVRRPIFAMVISIVITIAGAAGMLNLPIEQYPQLVPPEVVISASYPGASAETLSQTVAATIEEQVNGVENMLYMRSTNSAAGTTQITVTFRTGTDPDQATIDVNNRVQQALSRLPTEVQRLGVQVNKRSSSILAVATMTSSDPRYDATYVSNYALLYVIDRIKRLPGIGDAQLFGQRDYSMRIWLRPDALAQYNLTPADVQAAIQEQNAQFAAGQFGAEPNRNELAFTYSVTTIGRLPDASAFENIILKSDATSAGTLRLKDVARVELGAQDYGFNATYNGSSTVPIGFYLQPGANALQTLQSIRSAMDELQQSFPQGITYAIPYDTTKFIVASVEEVVKTFIEAIILVVIVVYLFLQKFRATLIPIIAVPVSIIGTFGALLALGFSINLLTLFALVLAIGIVVDDAIVVLENTERIMEEEGLPPPEAATKAMQEVAEPVIAIVLTLCAVFVPVAFLGGLAGVMYRQFAVTIAVSVTISGIVALTLTPALCALILKPSKGEPLLPFRLFNRGFEKLTDGYVAGVRFFLRHALVGLLIFAGITAGAAYFFTTIPGSLVPEEDQGSNFAVGILPPASSLSRTTEVMRQVSENARKNPAVADVVAFAGFDLLAGTQRTSAGTAFVTLKDWSERDVDGRNTPAQLMGANAGIKDGMVLAFNQPPIQGLSTTGGFELYVQDRTGSGVQGLVETTNKLVAEASKRPELTGVRTTFSPNVPQYKIDVDREKAKALGVPIADIFSTMQATFGSLYVNDFTLLGRNYRVSLQSESIFREKPQDLKFVYVKATSGAMIPLDTLLKVQRIVGPDLIERFNVFTAAKVTGNPAPGYSSGQALQAMQEVAGDLPQGFAIEWTGSAYQELATGGTGAIAIGFGMVMVFLILAAQFERWSLPLAVILAVPFAMFGALLAIWLRGLQNDVYFQIGLVTLVGLAAKNAILIVEFIVMKREEGLSTFDAALEGARLRFRPIVMTSLAFIFGVVPLAISSGAGSASRHSIGTGVIGGMLLATFVAIFFIPMFFKLLTRERKAEPKSDSDGGAPRAGGDGEAAPAGA</sequence>
<dbReference type="GO" id="GO:0015562">
    <property type="term" value="F:efflux transmembrane transporter activity"/>
    <property type="evidence" value="ECO:0007669"/>
    <property type="project" value="InterPro"/>
</dbReference>
<dbReference type="Gene3D" id="3.30.70.1440">
    <property type="entry name" value="Multidrug efflux transporter AcrB pore domain"/>
    <property type="match status" value="1"/>
</dbReference>
<comment type="caution">
    <text evidence="12">The sequence shown here is derived from an EMBL/GenBank/DDBJ whole genome shotgun (WGS) entry which is preliminary data.</text>
</comment>
<evidence type="ECO:0000259" key="11">
    <source>
        <dbReference type="PROSITE" id="PS50156"/>
    </source>
</evidence>